<dbReference type="InterPro" id="IPR020471">
    <property type="entry name" value="AKR"/>
</dbReference>
<dbReference type="InterPro" id="IPR036812">
    <property type="entry name" value="NAD(P)_OxRdtase_dom_sf"/>
</dbReference>
<evidence type="ECO:0000259" key="2">
    <source>
        <dbReference type="Pfam" id="PF00248"/>
    </source>
</evidence>
<dbReference type="STRING" id="1745343.A0A2J6QJT7"/>
<name>A0A2J6QJT7_9HELO</name>
<dbReference type="AlphaFoldDB" id="A0A2J6QJT7"/>
<keyword evidence="4" id="KW-1185">Reference proteome</keyword>
<feature type="domain" description="NADP-dependent oxidoreductase" evidence="2">
    <location>
        <begin position="34"/>
        <end position="238"/>
    </location>
</feature>
<evidence type="ECO:0000256" key="1">
    <source>
        <dbReference type="ARBA" id="ARBA00023002"/>
    </source>
</evidence>
<proteinExistence type="predicted"/>
<dbReference type="InterPro" id="IPR023210">
    <property type="entry name" value="NADP_OxRdtase_dom"/>
</dbReference>
<keyword evidence="1" id="KW-0560">Oxidoreductase</keyword>
<dbReference type="Proteomes" id="UP000235672">
    <property type="component" value="Unassembled WGS sequence"/>
</dbReference>
<organism evidence="3 4">
    <name type="scientific">Hyaloscypha hepaticicola</name>
    <dbReference type="NCBI Taxonomy" id="2082293"/>
    <lineage>
        <taxon>Eukaryota</taxon>
        <taxon>Fungi</taxon>
        <taxon>Dikarya</taxon>
        <taxon>Ascomycota</taxon>
        <taxon>Pezizomycotina</taxon>
        <taxon>Leotiomycetes</taxon>
        <taxon>Helotiales</taxon>
        <taxon>Hyaloscyphaceae</taxon>
        <taxon>Hyaloscypha</taxon>
    </lineage>
</organism>
<dbReference type="Gene3D" id="3.20.20.100">
    <property type="entry name" value="NADP-dependent oxidoreductase domain"/>
    <property type="match status" value="1"/>
</dbReference>
<dbReference type="SUPFAM" id="SSF51430">
    <property type="entry name" value="NAD(P)-linked oxidoreductase"/>
    <property type="match status" value="1"/>
</dbReference>
<dbReference type="GO" id="GO:0016491">
    <property type="term" value="F:oxidoreductase activity"/>
    <property type="evidence" value="ECO:0007669"/>
    <property type="project" value="UniProtKB-KW"/>
</dbReference>
<sequence length="314" mass="35037">MATNTNSLPALVGSLVSKTNPEVKIPRIIYGTAWKKDRSSSLVHQALKAGFRGVDTAAQPRHYYEALVWDGISKALSSERIKREDLYIQTKFTSISGQDPKNMPYDASQPLEQQIHTSIASSLKNLAFPGSGESYIDCLVLHSPLQTIEETLQAWKVFESYVPSKIRTLGISNTTLDVLEAVCKDGKIMPSVVQNRFYPATRWDVPLRKFCREEGIVFQTFWTLTGNPGLLKSKVVNEMAEELKKAGITEEKAVALYSLVLGLEGTSVLNGTTNEERMAGDLEGLITMGTMIEGAWKEKWEEWLEEFKDLIGEL</sequence>
<dbReference type="OrthoDB" id="5357513at2759"/>
<dbReference type="PANTHER" id="PTHR11732">
    <property type="entry name" value="ALDO/KETO REDUCTASE"/>
    <property type="match status" value="1"/>
</dbReference>
<gene>
    <name evidence="3" type="ORF">NA56DRAFT_697752</name>
</gene>
<dbReference type="Pfam" id="PF00248">
    <property type="entry name" value="Aldo_ket_red"/>
    <property type="match status" value="1"/>
</dbReference>
<dbReference type="CDD" id="cd19071">
    <property type="entry name" value="AKR_AKR1-5-like"/>
    <property type="match status" value="1"/>
</dbReference>
<reference evidence="3 4" key="1">
    <citation type="submission" date="2016-05" db="EMBL/GenBank/DDBJ databases">
        <title>A degradative enzymes factory behind the ericoid mycorrhizal symbiosis.</title>
        <authorList>
            <consortium name="DOE Joint Genome Institute"/>
            <person name="Martino E."/>
            <person name="Morin E."/>
            <person name="Grelet G."/>
            <person name="Kuo A."/>
            <person name="Kohler A."/>
            <person name="Daghino S."/>
            <person name="Barry K."/>
            <person name="Choi C."/>
            <person name="Cichocki N."/>
            <person name="Clum A."/>
            <person name="Copeland A."/>
            <person name="Hainaut M."/>
            <person name="Haridas S."/>
            <person name="Labutti K."/>
            <person name="Lindquist E."/>
            <person name="Lipzen A."/>
            <person name="Khouja H.-R."/>
            <person name="Murat C."/>
            <person name="Ohm R."/>
            <person name="Olson A."/>
            <person name="Spatafora J."/>
            <person name="Veneault-Fourrey C."/>
            <person name="Henrissat B."/>
            <person name="Grigoriev I."/>
            <person name="Martin F."/>
            <person name="Perotto S."/>
        </authorList>
    </citation>
    <scope>NUCLEOTIDE SEQUENCE [LARGE SCALE GENOMIC DNA]</scope>
    <source>
        <strain evidence="3 4">UAMH 7357</strain>
    </source>
</reference>
<evidence type="ECO:0000313" key="4">
    <source>
        <dbReference type="Proteomes" id="UP000235672"/>
    </source>
</evidence>
<evidence type="ECO:0000313" key="3">
    <source>
        <dbReference type="EMBL" id="PMD26535.1"/>
    </source>
</evidence>
<accession>A0A2J6QJT7</accession>
<dbReference type="EMBL" id="KZ613467">
    <property type="protein sequence ID" value="PMD26535.1"/>
    <property type="molecule type" value="Genomic_DNA"/>
</dbReference>
<protein>
    <submittedName>
        <fullName evidence="3">Putative aldo-keto reductase</fullName>
    </submittedName>
</protein>